<sequence>MGQPEYQQRLSIEEYLALEKETDTKYEYHDGEVYAMAGGTPTHSLIANNAGTALNINLRSKRCYAYNSDLRVATSRNKYVYPDVSVVCGRVSFFEELKNAANNPVLIVEVLSEETRAYDRAGKFMRYRMMESFREYVLIDQSLPFVEVFYKNELSTWEYRAYTDLEGMIPLHSLDIEIPMADIYIGVDFLPFDPENLQLL</sequence>
<keyword evidence="2" id="KW-0540">Nuclease</keyword>
<dbReference type="PANTHER" id="PTHR36558">
    <property type="entry name" value="GLR1098 PROTEIN"/>
    <property type="match status" value="1"/>
</dbReference>
<dbReference type="InterPro" id="IPR011335">
    <property type="entry name" value="Restrct_endonuc-II-like"/>
</dbReference>
<dbReference type="RefSeq" id="WP_114065822.1">
    <property type="nucleotide sequence ID" value="NZ_CP030850.1"/>
</dbReference>
<dbReference type="Pfam" id="PF05685">
    <property type="entry name" value="Uma2"/>
    <property type="match status" value="1"/>
</dbReference>
<dbReference type="KEGG" id="run:DR864_04445"/>
<evidence type="ECO:0000313" key="2">
    <source>
        <dbReference type="EMBL" id="AXE17036.1"/>
    </source>
</evidence>
<dbReference type="InterPro" id="IPR008538">
    <property type="entry name" value="Uma2"/>
</dbReference>
<evidence type="ECO:0000259" key="1">
    <source>
        <dbReference type="Pfam" id="PF05685"/>
    </source>
</evidence>
<keyword evidence="2" id="KW-0378">Hydrolase</keyword>
<dbReference type="CDD" id="cd06260">
    <property type="entry name" value="DUF820-like"/>
    <property type="match status" value="1"/>
</dbReference>
<dbReference type="OrthoDB" id="668969at2"/>
<dbReference type="Proteomes" id="UP000251993">
    <property type="component" value="Chromosome"/>
</dbReference>
<dbReference type="InterPro" id="IPR012296">
    <property type="entry name" value="Nuclease_put_TT1808"/>
</dbReference>
<gene>
    <name evidence="2" type="ORF">DR864_04445</name>
</gene>
<reference evidence="2 3" key="1">
    <citation type="submission" date="2018-07" db="EMBL/GenBank/DDBJ databases">
        <title>Genome sequencing of Runella.</title>
        <authorList>
            <person name="Baek M.-G."/>
            <person name="Yi H."/>
        </authorList>
    </citation>
    <scope>NUCLEOTIDE SEQUENCE [LARGE SCALE GENOMIC DNA]</scope>
    <source>
        <strain evidence="2 3">HYN0085</strain>
    </source>
</reference>
<evidence type="ECO:0000313" key="3">
    <source>
        <dbReference type="Proteomes" id="UP000251993"/>
    </source>
</evidence>
<dbReference type="PANTHER" id="PTHR36558:SF1">
    <property type="entry name" value="RESTRICTION ENDONUCLEASE DOMAIN-CONTAINING PROTEIN-RELATED"/>
    <property type="match status" value="1"/>
</dbReference>
<dbReference type="SUPFAM" id="SSF52980">
    <property type="entry name" value="Restriction endonuclease-like"/>
    <property type="match status" value="1"/>
</dbReference>
<accession>A0A344TEG5</accession>
<name>A0A344TEG5_9BACT</name>
<organism evidence="2 3">
    <name type="scientific">Runella rosea</name>
    <dbReference type="NCBI Taxonomy" id="2259595"/>
    <lineage>
        <taxon>Bacteria</taxon>
        <taxon>Pseudomonadati</taxon>
        <taxon>Bacteroidota</taxon>
        <taxon>Cytophagia</taxon>
        <taxon>Cytophagales</taxon>
        <taxon>Spirosomataceae</taxon>
        <taxon>Runella</taxon>
    </lineage>
</organism>
<dbReference type="Gene3D" id="3.90.1570.10">
    <property type="entry name" value="tt1808, chain A"/>
    <property type="match status" value="1"/>
</dbReference>
<dbReference type="EMBL" id="CP030850">
    <property type="protein sequence ID" value="AXE17036.1"/>
    <property type="molecule type" value="Genomic_DNA"/>
</dbReference>
<dbReference type="GO" id="GO:0004519">
    <property type="term" value="F:endonuclease activity"/>
    <property type="evidence" value="ECO:0007669"/>
    <property type="project" value="UniProtKB-KW"/>
</dbReference>
<keyword evidence="3" id="KW-1185">Reference proteome</keyword>
<dbReference type="AlphaFoldDB" id="A0A344TEG5"/>
<protein>
    <submittedName>
        <fullName evidence="2">Uma2 family endonuclease</fullName>
    </submittedName>
</protein>
<feature type="domain" description="Putative restriction endonuclease" evidence="1">
    <location>
        <begin position="13"/>
        <end position="174"/>
    </location>
</feature>
<keyword evidence="2" id="KW-0255">Endonuclease</keyword>
<proteinExistence type="predicted"/>